<dbReference type="AlphaFoldDB" id="A0A438AMJ1"/>
<evidence type="ECO:0000256" key="3">
    <source>
        <dbReference type="ARBA" id="ARBA00022448"/>
    </source>
</evidence>
<dbReference type="OrthoDB" id="9789368at2"/>
<comment type="subcellular location">
    <subcellularLocation>
        <location evidence="1">Cell outer membrane</location>
    </subcellularLocation>
</comment>
<keyword evidence="4" id="KW-1134">Transmembrane beta strand</keyword>
<sequence length="445" mass="47561">MTLIALPALAPMRAGAETLTDALIAAYRQSGLLDQNRALLRATDEDVAQAVAATRPVISYVLGSTYTNTQLGDELSSSAALSASMTLYDFGRNQLAIDAAKETVLATREALVDIEQQVLFRAVDAYMSVRQAAAVVNLRQNNLGLITRELDAARDRFEVGEVTRTDVSLAEARLAEARSGLAAAQGDLQVAREEYKAAVGNYPGALAQPPAAPQIPDTQAAALSVAVRTHPQIRQAMRQVTVAEINIDRAEAATRPSLSGNARVSVDQDFDDTSSVGIELSGPIYQGGAISSGIRQAQANRDSQRAALYVTRQNVEQAVGNAWAQLSVSIASLGATDEQVRAATLAFRGVQEEATLGARTTLDVLDAEQDLLDARQTRITAEINRYVAIYAVLRSMGLLTVDHLGLGIVTYDPSAYYNAVEDAPLREVSPQGERLDRVLKGLGRN</sequence>
<evidence type="ECO:0000256" key="4">
    <source>
        <dbReference type="ARBA" id="ARBA00022452"/>
    </source>
</evidence>
<dbReference type="GO" id="GO:0015562">
    <property type="term" value="F:efflux transmembrane transporter activity"/>
    <property type="evidence" value="ECO:0007669"/>
    <property type="project" value="InterPro"/>
</dbReference>
<dbReference type="NCBIfam" id="TIGR01844">
    <property type="entry name" value="type_I_sec_TolC"/>
    <property type="match status" value="1"/>
</dbReference>
<dbReference type="PANTHER" id="PTHR30026:SF22">
    <property type="entry name" value="OUTER MEMBRANE EFFLUX PROTEIN"/>
    <property type="match status" value="1"/>
</dbReference>
<dbReference type="Proteomes" id="UP000285908">
    <property type="component" value="Unassembled WGS sequence"/>
</dbReference>
<evidence type="ECO:0000256" key="2">
    <source>
        <dbReference type="ARBA" id="ARBA00007613"/>
    </source>
</evidence>
<keyword evidence="7" id="KW-0998">Cell outer membrane</keyword>
<proteinExistence type="inferred from homology"/>
<dbReference type="GO" id="GO:1990281">
    <property type="term" value="C:efflux pump complex"/>
    <property type="evidence" value="ECO:0007669"/>
    <property type="project" value="TreeGrafter"/>
</dbReference>
<accession>A0A438AMJ1</accession>
<evidence type="ECO:0000256" key="5">
    <source>
        <dbReference type="ARBA" id="ARBA00022692"/>
    </source>
</evidence>
<dbReference type="InterPro" id="IPR010130">
    <property type="entry name" value="T1SS_OMP_TolC"/>
</dbReference>
<dbReference type="InterPro" id="IPR003423">
    <property type="entry name" value="OMP_efflux"/>
</dbReference>
<keyword evidence="5" id="KW-0812">Transmembrane</keyword>
<dbReference type="GO" id="GO:0015288">
    <property type="term" value="F:porin activity"/>
    <property type="evidence" value="ECO:0007669"/>
    <property type="project" value="TreeGrafter"/>
</dbReference>
<organism evidence="8 9">
    <name type="scientific">Mesobaculum littorinae</name>
    <dbReference type="NCBI Taxonomy" id="2486419"/>
    <lineage>
        <taxon>Bacteria</taxon>
        <taxon>Pseudomonadati</taxon>
        <taxon>Pseudomonadota</taxon>
        <taxon>Alphaproteobacteria</taxon>
        <taxon>Rhodobacterales</taxon>
        <taxon>Roseobacteraceae</taxon>
        <taxon>Mesobaculum</taxon>
    </lineage>
</organism>
<dbReference type="SUPFAM" id="SSF56954">
    <property type="entry name" value="Outer membrane efflux proteins (OEP)"/>
    <property type="match status" value="1"/>
</dbReference>
<dbReference type="EMBL" id="RQXX01000001">
    <property type="protein sequence ID" value="RVV99902.1"/>
    <property type="molecule type" value="Genomic_DNA"/>
</dbReference>
<comment type="caution">
    <text evidence="8">The sequence shown here is derived from an EMBL/GenBank/DDBJ whole genome shotgun (WGS) entry which is preliminary data.</text>
</comment>
<keyword evidence="9" id="KW-1185">Reference proteome</keyword>
<dbReference type="PANTHER" id="PTHR30026">
    <property type="entry name" value="OUTER MEMBRANE PROTEIN TOLC"/>
    <property type="match status" value="1"/>
</dbReference>
<evidence type="ECO:0000256" key="1">
    <source>
        <dbReference type="ARBA" id="ARBA00004442"/>
    </source>
</evidence>
<dbReference type="GO" id="GO:0009279">
    <property type="term" value="C:cell outer membrane"/>
    <property type="evidence" value="ECO:0007669"/>
    <property type="project" value="UniProtKB-SubCell"/>
</dbReference>
<evidence type="ECO:0000313" key="8">
    <source>
        <dbReference type="EMBL" id="RVV99902.1"/>
    </source>
</evidence>
<dbReference type="InterPro" id="IPR051906">
    <property type="entry name" value="TolC-like"/>
</dbReference>
<evidence type="ECO:0000256" key="6">
    <source>
        <dbReference type="ARBA" id="ARBA00023136"/>
    </source>
</evidence>
<gene>
    <name evidence="8" type="ORF">EKE94_04360</name>
</gene>
<dbReference type="Gene3D" id="1.20.1600.10">
    <property type="entry name" value="Outer membrane efflux proteins (OEP)"/>
    <property type="match status" value="1"/>
</dbReference>
<evidence type="ECO:0000313" key="9">
    <source>
        <dbReference type="Proteomes" id="UP000285908"/>
    </source>
</evidence>
<dbReference type="RefSeq" id="WP_127905345.1">
    <property type="nucleotide sequence ID" value="NZ_RQXX01000001.1"/>
</dbReference>
<reference evidence="8 9" key="1">
    <citation type="submission" date="2018-11" db="EMBL/GenBank/DDBJ databases">
        <title>Mesobaculum littorinae gen. nov., sp. nov., isolated from Littorina scabra that represents a novel genus of the order Rhodobacteraceae.</title>
        <authorList>
            <person name="Li F."/>
        </authorList>
    </citation>
    <scope>NUCLEOTIDE SEQUENCE [LARGE SCALE GENOMIC DNA]</scope>
    <source>
        <strain evidence="8 9">M0103</strain>
    </source>
</reference>
<keyword evidence="3" id="KW-0813">Transport</keyword>
<keyword evidence="6" id="KW-0472">Membrane</keyword>
<dbReference type="Pfam" id="PF02321">
    <property type="entry name" value="OEP"/>
    <property type="match status" value="2"/>
</dbReference>
<comment type="similarity">
    <text evidence="2">Belongs to the outer membrane factor (OMF) (TC 1.B.17) family.</text>
</comment>
<protein>
    <submittedName>
        <fullName evidence="8">Transporter</fullName>
    </submittedName>
</protein>
<evidence type="ECO:0000256" key="7">
    <source>
        <dbReference type="ARBA" id="ARBA00023237"/>
    </source>
</evidence>
<name>A0A438AMJ1_9RHOB</name>